<dbReference type="GO" id="GO:0008932">
    <property type="term" value="F:lytic endotransglycosylase activity"/>
    <property type="evidence" value="ECO:0007669"/>
    <property type="project" value="UniProtKB-UniRule"/>
</dbReference>
<dbReference type="Proteomes" id="UP000598360">
    <property type="component" value="Unassembled WGS sequence"/>
</dbReference>
<keyword evidence="3 7" id="KW-1133">Transmembrane helix</keyword>
<name>A0A929FYE3_9PSEU</name>
<comment type="catalytic activity">
    <reaction evidence="7">
        <text>a peptidoglycan chain = a peptidoglycan chain with N-acetyl-1,6-anhydromuramyl-[peptide] at the reducing end + a peptidoglycan chain with N-acetylglucosamine at the non-reducing end.</text>
        <dbReference type="EC" id="4.2.2.29"/>
    </reaction>
</comment>
<keyword evidence="6 7" id="KW-0961">Cell wall biogenesis/degradation</keyword>
<comment type="subcellular location">
    <subcellularLocation>
        <location evidence="7">Cell membrane</location>
        <topology evidence="7">Single-pass membrane protein</topology>
    </subcellularLocation>
</comment>
<dbReference type="AlphaFoldDB" id="A0A929FYE3"/>
<keyword evidence="4 7" id="KW-0472">Membrane</keyword>
<dbReference type="GO" id="GO:0005886">
    <property type="term" value="C:plasma membrane"/>
    <property type="evidence" value="ECO:0007669"/>
    <property type="project" value="UniProtKB-SubCell"/>
</dbReference>
<dbReference type="Pfam" id="PF02618">
    <property type="entry name" value="YceG"/>
    <property type="match status" value="1"/>
</dbReference>
<keyword evidence="2 7" id="KW-0812">Transmembrane</keyword>
<organism evidence="9 10">
    <name type="scientific">Saccharopolyspora montiporae</name>
    <dbReference type="NCBI Taxonomy" id="2781240"/>
    <lineage>
        <taxon>Bacteria</taxon>
        <taxon>Bacillati</taxon>
        <taxon>Actinomycetota</taxon>
        <taxon>Actinomycetes</taxon>
        <taxon>Pseudonocardiales</taxon>
        <taxon>Pseudonocardiaceae</taxon>
        <taxon>Saccharopolyspora</taxon>
    </lineage>
</organism>
<evidence type="ECO:0000256" key="3">
    <source>
        <dbReference type="ARBA" id="ARBA00022989"/>
    </source>
</evidence>
<evidence type="ECO:0000256" key="1">
    <source>
        <dbReference type="ARBA" id="ARBA00022475"/>
    </source>
</evidence>
<feature type="region of interest" description="Disordered" evidence="8">
    <location>
        <begin position="321"/>
        <end position="340"/>
    </location>
</feature>
<evidence type="ECO:0000256" key="4">
    <source>
        <dbReference type="ARBA" id="ARBA00023136"/>
    </source>
</evidence>
<dbReference type="GO" id="GO:0071555">
    <property type="term" value="P:cell wall organization"/>
    <property type="evidence" value="ECO:0007669"/>
    <property type="project" value="UniProtKB-KW"/>
</dbReference>
<dbReference type="InterPro" id="IPR003770">
    <property type="entry name" value="MLTG-like"/>
</dbReference>
<reference evidence="9" key="1">
    <citation type="submission" date="2020-10" db="EMBL/GenBank/DDBJ databases">
        <title>Diversity and distribution of actinomycetes associated with coral in the coast of Hainan.</title>
        <authorList>
            <person name="Li F."/>
        </authorList>
    </citation>
    <scope>NUCLEOTIDE SEQUENCE</scope>
    <source>
        <strain evidence="9">HNM0983</strain>
    </source>
</reference>
<keyword evidence="10" id="KW-1185">Reference proteome</keyword>
<evidence type="ECO:0000256" key="6">
    <source>
        <dbReference type="ARBA" id="ARBA00023316"/>
    </source>
</evidence>
<evidence type="ECO:0000256" key="7">
    <source>
        <dbReference type="HAMAP-Rule" id="MF_02065"/>
    </source>
</evidence>
<keyword evidence="5 7" id="KW-0456">Lyase</keyword>
<comment type="caution">
    <text evidence="9">The sequence shown here is derived from an EMBL/GenBank/DDBJ whole genome shotgun (WGS) entry which is preliminary data.</text>
</comment>
<feature type="transmembrane region" description="Helical" evidence="7">
    <location>
        <begin position="33"/>
        <end position="54"/>
    </location>
</feature>
<evidence type="ECO:0000313" key="10">
    <source>
        <dbReference type="Proteomes" id="UP000598360"/>
    </source>
</evidence>
<dbReference type="RefSeq" id="WP_193926850.1">
    <property type="nucleotide sequence ID" value="NZ_JADEYC010000005.1"/>
</dbReference>
<dbReference type="HAMAP" id="MF_02065">
    <property type="entry name" value="MltG"/>
    <property type="match status" value="1"/>
</dbReference>
<protein>
    <recommendedName>
        <fullName evidence="7">Endolytic murein transglycosylase</fullName>
        <ecNumber evidence="7">4.2.2.29</ecNumber>
    </recommendedName>
    <alternativeName>
        <fullName evidence="7">Peptidoglycan lytic transglycosylase</fullName>
    </alternativeName>
    <alternativeName>
        <fullName evidence="7">Peptidoglycan polymerization terminase</fullName>
    </alternativeName>
</protein>
<evidence type="ECO:0000256" key="8">
    <source>
        <dbReference type="SAM" id="MobiDB-lite"/>
    </source>
</evidence>
<evidence type="ECO:0000256" key="5">
    <source>
        <dbReference type="ARBA" id="ARBA00023239"/>
    </source>
</evidence>
<evidence type="ECO:0000256" key="2">
    <source>
        <dbReference type="ARBA" id="ARBA00022692"/>
    </source>
</evidence>
<accession>A0A929FYE3</accession>
<dbReference type="NCBIfam" id="TIGR00247">
    <property type="entry name" value="endolytic transglycosylase MltG"/>
    <property type="match status" value="1"/>
</dbReference>
<dbReference type="Gene3D" id="3.30.1490.480">
    <property type="entry name" value="Endolytic murein transglycosylase"/>
    <property type="match status" value="1"/>
</dbReference>
<gene>
    <name evidence="7 9" type="primary">mltG</name>
    <name evidence="9" type="ORF">IQ251_02960</name>
</gene>
<dbReference type="PANTHER" id="PTHR30518:SF2">
    <property type="entry name" value="ENDOLYTIC MUREIN TRANSGLYCOSYLASE"/>
    <property type="match status" value="1"/>
</dbReference>
<feature type="compositionally biased region" description="Basic and acidic residues" evidence="8">
    <location>
        <begin position="14"/>
        <end position="24"/>
    </location>
</feature>
<proteinExistence type="inferred from homology"/>
<dbReference type="PANTHER" id="PTHR30518">
    <property type="entry name" value="ENDOLYTIC MUREIN TRANSGLYCOSYLASE"/>
    <property type="match status" value="1"/>
</dbReference>
<sequence>MSDDLGLFADESDQPPRRASDPERFRRRRRRRVVTALAGLFVLVLVTGGVLYGARTIMQIGSYDDYSGAGTGEVVIEVESGDTVSAIASTMAEQDVVASSSAFVSAAEQDNRVNSIQPGFYLMRGQMSGDEAVQRILSPDAQTGRVDIRGGMRMEDQLAPDGGHTPGVLAMLAEATCAGDAQQCTTPEEMHAVAENADLASLGVPDWAVRGAQQAEPKRRLEGLIMPGVYDVKPGESAENVLRSVLGKSAAQMEVAGLPQAAAETGKSPYELLVIASLVQSEGIEKDFPKISRVIHNRLEPPAMHLGMDSTINYPLDKPSLLTEPEDRNRPGPYNTYENYGLPPTPISAASKEAITAAEKPEPGAWQYFVKCYPDGTSCFAEDEQQHDQYRREAQERGAF</sequence>
<comment type="function">
    <text evidence="7">Functions as a peptidoglycan terminase that cleaves nascent peptidoglycan strands endolytically to terminate their elongation.</text>
</comment>
<comment type="similarity">
    <text evidence="7">Belongs to the transglycosylase MltG family.</text>
</comment>
<evidence type="ECO:0000313" key="9">
    <source>
        <dbReference type="EMBL" id="MBE9373400.1"/>
    </source>
</evidence>
<keyword evidence="1 7" id="KW-1003">Cell membrane</keyword>
<dbReference type="GO" id="GO:0009252">
    <property type="term" value="P:peptidoglycan biosynthetic process"/>
    <property type="evidence" value="ECO:0007669"/>
    <property type="project" value="UniProtKB-UniRule"/>
</dbReference>
<dbReference type="EC" id="4.2.2.29" evidence="7"/>
<feature type="site" description="Important for catalytic activity" evidence="7">
    <location>
        <position position="282"/>
    </location>
</feature>
<dbReference type="EMBL" id="JADEYC010000005">
    <property type="protein sequence ID" value="MBE9373400.1"/>
    <property type="molecule type" value="Genomic_DNA"/>
</dbReference>
<feature type="region of interest" description="Disordered" evidence="8">
    <location>
        <begin position="1"/>
        <end position="26"/>
    </location>
</feature>